<organism evidence="2 3">
    <name type="scientific">Xanthobacter agilis</name>
    <dbReference type="NCBI Taxonomy" id="47492"/>
    <lineage>
        <taxon>Bacteria</taxon>
        <taxon>Pseudomonadati</taxon>
        <taxon>Pseudomonadota</taxon>
        <taxon>Alphaproteobacteria</taxon>
        <taxon>Hyphomicrobiales</taxon>
        <taxon>Xanthobacteraceae</taxon>
        <taxon>Xanthobacter</taxon>
    </lineage>
</organism>
<feature type="transmembrane region" description="Helical" evidence="1">
    <location>
        <begin position="64"/>
        <end position="93"/>
    </location>
</feature>
<feature type="transmembrane region" description="Helical" evidence="1">
    <location>
        <begin position="129"/>
        <end position="149"/>
    </location>
</feature>
<sequence length="197" mass="20839">MKDWLAVHWVTGAMFMCGALLLVVPVVPGGAERIIYLAGPLYMLHQVEEHFGDRFRTYVNSRVFGVEALTVADVLWINLPGVWGINLLALYAAQWLAPGWGLCALYLILLNGIAHVGMAVALRGYNPGLGTGVALFIPFGILGLVTVPATTAQHLFGLAVAVLVHAGIVAVVKRNAARAAQVRGGEPGRAPPSAISP</sequence>
<dbReference type="Pfam" id="PF13787">
    <property type="entry name" value="HXXEE"/>
    <property type="match status" value="1"/>
</dbReference>
<keyword evidence="1" id="KW-0472">Membrane</keyword>
<comment type="caution">
    <text evidence="2">The sequence shown here is derived from an EMBL/GenBank/DDBJ whole genome shotgun (WGS) entry which is preliminary data.</text>
</comment>
<evidence type="ECO:0000256" key="1">
    <source>
        <dbReference type="SAM" id="Phobius"/>
    </source>
</evidence>
<keyword evidence="3" id="KW-1185">Reference proteome</keyword>
<dbReference type="Proteomes" id="UP001241747">
    <property type="component" value="Unassembled WGS sequence"/>
</dbReference>
<evidence type="ECO:0000313" key="2">
    <source>
        <dbReference type="EMBL" id="MDQ0506578.1"/>
    </source>
</evidence>
<feature type="transmembrane region" description="Helical" evidence="1">
    <location>
        <begin position="155"/>
        <end position="172"/>
    </location>
</feature>
<dbReference type="EMBL" id="JAUSVY010000008">
    <property type="protein sequence ID" value="MDQ0506578.1"/>
    <property type="molecule type" value="Genomic_DNA"/>
</dbReference>
<keyword evidence="1" id="KW-0812">Transmembrane</keyword>
<feature type="transmembrane region" description="Helical" evidence="1">
    <location>
        <begin position="6"/>
        <end position="27"/>
    </location>
</feature>
<protein>
    <recommendedName>
        <fullName evidence="4">HXXEE domain-containing protein</fullName>
    </recommendedName>
</protein>
<gene>
    <name evidence="2" type="ORF">QOZ94_003389</name>
</gene>
<evidence type="ECO:0000313" key="3">
    <source>
        <dbReference type="Proteomes" id="UP001241747"/>
    </source>
</evidence>
<reference evidence="2 3" key="1">
    <citation type="submission" date="2023-07" db="EMBL/GenBank/DDBJ databases">
        <title>Genomic Encyclopedia of Type Strains, Phase IV (KMG-IV): sequencing the most valuable type-strain genomes for metagenomic binning, comparative biology and taxonomic classification.</title>
        <authorList>
            <person name="Goeker M."/>
        </authorList>
    </citation>
    <scope>NUCLEOTIDE SEQUENCE [LARGE SCALE GENOMIC DNA]</scope>
    <source>
        <strain evidence="2 3">DSM 3770</strain>
    </source>
</reference>
<name>A0ABU0LHK1_XANAG</name>
<accession>A0ABU0LHK1</accession>
<feature type="transmembrane region" description="Helical" evidence="1">
    <location>
        <begin position="99"/>
        <end position="122"/>
    </location>
</feature>
<keyword evidence="1" id="KW-1133">Transmembrane helix</keyword>
<dbReference type="InterPro" id="IPR025671">
    <property type="entry name" value="HXXEE"/>
</dbReference>
<dbReference type="RefSeq" id="WP_237346313.1">
    <property type="nucleotide sequence ID" value="NZ_JABWGX010000017.1"/>
</dbReference>
<proteinExistence type="predicted"/>
<evidence type="ECO:0008006" key="4">
    <source>
        <dbReference type="Google" id="ProtNLM"/>
    </source>
</evidence>